<comment type="caution">
    <text evidence="2">The sequence shown here is derived from an EMBL/GenBank/DDBJ whole genome shotgun (WGS) entry which is preliminary data.</text>
</comment>
<dbReference type="Proteomes" id="UP000019202">
    <property type="component" value="Unassembled WGS sequence"/>
</dbReference>
<name>W1J1Z2_9GAMM</name>
<evidence type="ECO:0000313" key="2">
    <source>
        <dbReference type="EMBL" id="CDL84777.1"/>
    </source>
</evidence>
<keyword evidence="1" id="KW-0732">Signal</keyword>
<feature type="signal peptide" evidence="1">
    <location>
        <begin position="1"/>
        <end position="19"/>
    </location>
</feature>
<dbReference type="STRING" id="1427518.XSR1_510013"/>
<dbReference type="AlphaFoldDB" id="W1J1Z2"/>
<dbReference type="PROSITE" id="PS51257">
    <property type="entry name" value="PROKAR_LIPOPROTEIN"/>
    <property type="match status" value="1"/>
</dbReference>
<evidence type="ECO:0008006" key="4">
    <source>
        <dbReference type="Google" id="ProtNLM"/>
    </source>
</evidence>
<dbReference type="RefSeq" id="WP_038240683.1">
    <property type="nucleotide sequence ID" value="NZ_CAWNPB010000001.1"/>
</dbReference>
<keyword evidence="3" id="KW-1185">Reference proteome</keyword>
<sequence>MRKIILLLFILFTSSCSSLSVSVYPEENYLPDATVGKEYHVSILIEGGSVYSKTPIIIEPPDSGIKWSPHKSKFMLHGKEEISEDYNHLIISGKPSKVGEIYITVGGGVSGTMFTGGGKFNKIYTIKVKE</sequence>
<reference evidence="2" key="1">
    <citation type="submission" date="2013-11" db="EMBL/GenBank/DDBJ databases">
        <title>Draft genome sequence and annotation of the entomopathogenic bacteria, Xenorhabdus cabanillasi strain JM26 and Xenorhabdus szentirmai strain DSM 16338.</title>
        <authorList>
            <person name="Gualtieri M."/>
            <person name="Ogier J.C."/>
            <person name="Pages S."/>
            <person name="Givaudan A."/>
            <person name="Gaudriault S."/>
        </authorList>
    </citation>
    <scope>NUCLEOTIDE SEQUENCE [LARGE SCALE GENOMIC DNA]</scope>
    <source>
        <strain evidence="2">DSM 16338</strain>
    </source>
</reference>
<protein>
    <recommendedName>
        <fullName evidence="4">Lipoprotein</fullName>
    </recommendedName>
</protein>
<evidence type="ECO:0000313" key="3">
    <source>
        <dbReference type="Proteomes" id="UP000019202"/>
    </source>
</evidence>
<gene>
    <name evidence="2" type="ORF">XSR1_510013</name>
</gene>
<accession>W1J1Z2</accession>
<dbReference type="EMBL" id="CBXF010000112">
    <property type="protein sequence ID" value="CDL84777.1"/>
    <property type="molecule type" value="Genomic_DNA"/>
</dbReference>
<evidence type="ECO:0000256" key="1">
    <source>
        <dbReference type="SAM" id="SignalP"/>
    </source>
</evidence>
<feature type="chain" id="PRO_5004803884" description="Lipoprotein" evidence="1">
    <location>
        <begin position="20"/>
        <end position="130"/>
    </location>
</feature>
<organism evidence="2 3">
    <name type="scientific">Xenorhabdus szentirmaii DSM 16338</name>
    <dbReference type="NCBI Taxonomy" id="1427518"/>
    <lineage>
        <taxon>Bacteria</taxon>
        <taxon>Pseudomonadati</taxon>
        <taxon>Pseudomonadota</taxon>
        <taxon>Gammaproteobacteria</taxon>
        <taxon>Enterobacterales</taxon>
        <taxon>Morganellaceae</taxon>
        <taxon>Xenorhabdus</taxon>
    </lineage>
</organism>
<proteinExistence type="predicted"/>